<dbReference type="SUPFAM" id="SSF55729">
    <property type="entry name" value="Acyl-CoA N-acyltransferases (Nat)"/>
    <property type="match status" value="1"/>
</dbReference>
<proteinExistence type="predicted"/>
<dbReference type="Gene3D" id="3.40.630.30">
    <property type="match status" value="1"/>
</dbReference>
<dbReference type="InterPro" id="IPR006464">
    <property type="entry name" value="AcTrfase_RimI/Ard1"/>
</dbReference>
<dbReference type="KEGG" id="cmic:caldi_35440"/>
<dbReference type="Pfam" id="PF00583">
    <property type="entry name" value="Acetyltransf_1"/>
    <property type="match status" value="1"/>
</dbReference>
<dbReference type="InterPro" id="IPR050832">
    <property type="entry name" value="Bact_Acetyltransf"/>
</dbReference>
<accession>A0AA35CPE8</accession>
<dbReference type="PROSITE" id="PS51186">
    <property type="entry name" value="GNAT"/>
    <property type="match status" value="1"/>
</dbReference>
<evidence type="ECO:0000313" key="4">
    <source>
        <dbReference type="EMBL" id="BDG62454.1"/>
    </source>
</evidence>
<protein>
    <submittedName>
        <fullName evidence="4">Ribosomal-protein-alanine acetyltransferase</fullName>
    </submittedName>
</protein>
<evidence type="ECO:0000256" key="2">
    <source>
        <dbReference type="ARBA" id="ARBA00023315"/>
    </source>
</evidence>
<dbReference type="InterPro" id="IPR016181">
    <property type="entry name" value="Acyl_CoA_acyltransferase"/>
</dbReference>
<dbReference type="InterPro" id="IPR000182">
    <property type="entry name" value="GNAT_dom"/>
</dbReference>
<dbReference type="AlphaFoldDB" id="A0AA35CPE8"/>
<dbReference type="PANTHER" id="PTHR43877">
    <property type="entry name" value="AMINOALKYLPHOSPHONATE N-ACETYLTRANSFERASE-RELATED-RELATED"/>
    <property type="match status" value="1"/>
</dbReference>
<feature type="domain" description="N-acetyltransferase" evidence="3">
    <location>
        <begin position="6"/>
        <end position="151"/>
    </location>
</feature>
<dbReference type="CDD" id="cd04301">
    <property type="entry name" value="NAT_SF"/>
    <property type="match status" value="1"/>
</dbReference>
<dbReference type="Proteomes" id="UP001163687">
    <property type="component" value="Chromosome"/>
</dbReference>
<keyword evidence="2" id="KW-0012">Acyltransferase</keyword>
<dbReference type="NCBIfam" id="TIGR01575">
    <property type="entry name" value="rimI"/>
    <property type="match status" value="1"/>
</dbReference>
<keyword evidence="5" id="KW-1185">Reference proteome</keyword>
<sequence length="165" mass="18326">MKDEGVEIVPMSLADIDGVMVVERLSFPTTWSRQAFVHEVTANTHARYFVARAGRQVVGYGGMWLILDEAHVTNIAVHPDWRGRGIGEALMRRLMDCARSYGITRMTLEVRVSNHAAQNLYVKLGFRPAGIRKGYYTDTHEDALIMWLDPIPGGPADAGGEDPCP</sequence>
<dbReference type="EMBL" id="AP025628">
    <property type="protein sequence ID" value="BDG62454.1"/>
    <property type="molecule type" value="Genomic_DNA"/>
</dbReference>
<dbReference type="GO" id="GO:0008080">
    <property type="term" value="F:N-acetyltransferase activity"/>
    <property type="evidence" value="ECO:0007669"/>
    <property type="project" value="InterPro"/>
</dbReference>
<name>A0AA35CPE8_9FIRM</name>
<organism evidence="4 5">
    <name type="scientific">Caldinitratiruptor microaerophilus</name>
    <dbReference type="NCBI Taxonomy" id="671077"/>
    <lineage>
        <taxon>Bacteria</taxon>
        <taxon>Bacillati</taxon>
        <taxon>Bacillota</taxon>
        <taxon>Clostridia</taxon>
        <taxon>Eubacteriales</taxon>
        <taxon>Symbiobacteriaceae</taxon>
        <taxon>Caldinitratiruptor</taxon>
    </lineage>
</organism>
<gene>
    <name evidence="4" type="ORF">caldi_35440</name>
</gene>
<keyword evidence="1" id="KW-0808">Transferase</keyword>
<reference evidence="4" key="1">
    <citation type="submission" date="2022-03" db="EMBL/GenBank/DDBJ databases">
        <title>Complete genome sequence of Caldinitratiruptor microaerophilus.</title>
        <authorList>
            <person name="Mukaiyama R."/>
            <person name="Nishiyama T."/>
            <person name="Ueda K."/>
        </authorList>
    </citation>
    <scope>NUCLEOTIDE SEQUENCE</scope>
    <source>
        <strain evidence="4">JCM 16183</strain>
    </source>
</reference>
<evidence type="ECO:0000259" key="3">
    <source>
        <dbReference type="PROSITE" id="PS51186"/>
    </source>
</evidence>
<evidence type="ECO:0000313" key="5">
    <source>
        <dbReference type="Proteomes" id="UP001163687"/>
    </source>
</evidence>
<evidence type="ECO:0000256" key="1">
    <source>
        <dbReference type="ARBA" id="ARBA00022679"/>
    </source>
</evidence>